<gene>
    <name evidence="3" type="ORF">GCM10011613_01650</name>
</gene>
<dbReference type="RefSeq" id="WP_189415155.1">
    <property type="nucleotide sequence ID" value="NZ_BMYZ01000001.1"/>
</dbReference>
<name>A0ABQ3AN26_9GAMM</name>
<accession>A0ABQ3AN26</accession>
<organism evidence="3 4">
    <name type="scientific">Cellvibrio zantedeschiae</name>
    <dbReference type="NCBI Taxonomy" id="1237077"/>
    <lineage>
        <taxon>Bacteria</taxon>
        <taxon>Pseudomonadati</taxon>
        <taxon>Pseudomonadota</taxon>
        <taxon>Gammaproteobacteria</taxon>
        <taxon>Cellvibrionales</taxon>
        <taxon>Cellvibrionaceae</taxon>
        <taxon>Cellvibrio</taxon>
    </lineage>
</organism>
<evidence type="ECO:0000313" key="3">
    <source>
        <dbReference type="EMBL" id="GGY61871.1"/>
    </source>
</evidence>
<protein>
    <recommendedName>
        <fullName evidence="2">Activator of Hsp90 ATPase homologue 1/2-like C-terminal domain-containing protein</fullName>
    </recommendedName>
</protein>
<proteinExistence type="inferred from homology"/>
<dbReference type="EMBL" id="BMYZ01000001">
    <property type="protein sequence ID" value="GGY61871.1"/>
    <property type="molecule type" value="Genomic_DNA"/>
</dbReference>
<dbReference type="InterPro" id="IPR013538">
    <property type="entry name" value="ASHA1/2-like_C"/>
</dbReference>
<reference evidence="4" key="1">
    <citation type="journal article" date="2019" name="Int. J. Syst. Evol. Microbiol.">
        <title>The Global Catalogue of Microorganisms (GCM) 10K type strain sequencing project: providing services to taxonomists for standard genome sequencing and annotation.</title>
        <authorList>
            <consortium name="The Broad Institute Genomics Platform"/>
            <consortium name="The Broad Institute Genome Sequencing Center for Infectious Disease"/>
            <person name="Wu L."/>
            <person name="Ma J."/>
        </authorList>
    </citation>
    <scope>NUCLEOTIDE SEQUENCE [LARGE SCALE GENOMIC DNA]</scope>
    <source>
        <strain evidence="4">KCTC 32239</strain>
    </source>
</reference>
<dbReference type="Gene3D" id="3.30.530.20">
    <property type="match status" value="1"/>
</dbReference>
<comment type="similarity">
    <text evidence="1">Belongs to the AHA1 family.</text>
</comment>
<comment type="caution">
    <text evidence="3">The sequence shown here is derived from an EMBL/GenBank/DDBJ whole genome shotgun (WGS) entry which is preliminary data.</text>
</comment>
<sequence length="157" mass="18064">MSTTSETDRIERSILVNAPRERVWRALTTAENFGTWFGVNLKDQTFAAGQRTRGLMDASCGHEDVWFDIIVERIDPQDLFSYRWNPYPVDLTIDYSVEEPTLVTFTLKDAPDKSTLITVVESGFDKIPSNRRMEAFRMHTNGWEAQLKNVANYANTH</sequence>
<dbReference type="CDD" id="cd08898">
    <property type="entry name" value="SRPBCC_CalC_Aha1-like_5"/>
    <property type="match status" value="1"/>
</dbReference>
<keyword evidence="4" id="KW-1185">Reference proteome</keyword>
<evidence type="ECO:0000256" key="1">
    <source>
        <dbReference type="ARBA" id="ARBA00006817"/>
    </source>
</evidence>
<feature type="domain" description="Activator of Hsp90 ATPase homologue 1/2-like C-terminal" evidence="2">
    <location>
        <begin position="17"/>
        <end position="153"/>
    </location>
</feature>
<dbReference type="Pfam" id="PF08327">
    <property type="entry name" value="AHSA1"/>
    <property type="match status" value="1"/>
</dbReference>
<dbReference type="SUPFAM" id="SSF55961">
    <property type="entry name" value="Bet v1-like"/>
    <property type="match status" value="1"/>
</dbReference>
<dbReference type="InterPro" id="IPR023393">
    <property type="entry name" value="START-like_dom_sf"/>
</dbReference>
<evidence type="ECO:0000259" key="2">
    <source>
        <dbReference type="Pfam" id="PF08327"/>
    </source>
</evidence>
<dbReference type="Proteomes" id="UP000619761">
    <property type="component" value="Unassembled WGS sequence"/>
</dbReference>
<evidence type="ECO:0000313" key="4">
    <source>
        <dbReference type="Proteomes" id="UP000619761"/>
    </source>
</evidence>